<dbReference type="Gene3D" id="3.40.50.410">
    <property type="entry name" value="von Willebrand factor, type A domain"/>
    <property type="match status" value="1"/>
</dbReference>
<dbReference type="SMART" id="SM00327">
    <property type="entry name" value="VWA"/>
    <property type="match status" value="1"/>
</dbReference>
<dbReference type="SUPFAM" id="SSF53300">
    <property type="entry name" value="vWA-like"/>
    <property type="match status" value="1"/>
</dbReference>
<protein>
    <recommendedName>
        <fullName evidence="3">VWFA domain-containing protein</fullName>
    </recommendedName>
</protein>
<feature type="domain" description="VWFA" evidence="3">
    <location>
        <begin position="48"/>
        <end position="184"/>
    </location>
</feature>
<feature type="compositionally biased region" description="Polar residues" evidence="1">
    <location>
        <begin position="429"/>
        <end position="438"/>
    </location>
</feature>
<feature type="compositionally biased region" description="Low complexity" evidence="1">
    <location>
        <begin position="548"/>
        <end position="580"/>
    </location>
</feature>
<feature type="compositionally biased region" description="Polar residues" evidence="1">
    <location>
        <begin position="498"/>
        <end position="512"/>
    </location>
</feature>
<feature type="signal peptide" evidence="2">
    <location>
        <begin position="1"/>
        <end position="16"/>
    </location>
</feature>
<keyword evidence="2" id="KW-0732">Signal</keyword>
<dbReference type="CDD" id="cd00198">
    <property type="entry name" value="vWFA"/>
    <property type="match status" value="1"/>
</dbReference>
<dbReference type="PROSITE" id="PS50234">
    <property type="entry name" value="VWFA"/>
    <property type="match status" value="1"/>
</dbReference>
<dbReference type="InterPro" id="IPR036465">
    <property type="entry name" value="vWFA_dom_sf"/>
</dbReference>
<organism evidence="4 5">
    <name type="scientific">Echria macrotheca</name>
    <dbReference type="NCBI Taxonomy" id="438768"/>
    <lineage>
        <taxon>Eukaryota</taxon>
        <taxon>Fungi</taxon>
        <taxon>Dikarya</taxon>
        <taxon>Ascomycota</taxon>
        <taxon>Pezizomycotina</taxon>
        <taxon>Sordariomycetes</taxon>
        <taxon>Sordariomycetidae</taxon>
        <taxon>Sordariales</taxon>
        <taxon>Schizotheciaceae</taxon>
        <taxon>Echria</taxon>
    </lineage>
</organism>
<feature type="compositionally biased region" description="Pro residues" evidence="1">
    <location>
        <begin position="756"/>
        <end position="781"/>
    </location>
</feature>
<feature type="chain" id="PRO_5042508254" description="VWFA domain-containing protein" evidence="2">
    <location>
        <begin position="17"/>
        <end position="838"/>
    </location>
</feature>
<name>A0AAJ0F643_9PEZI</name>
<dbReference type="EMBL" id="MU839834">
    <property type="protein sequence ID" value="KAK1755247.1"/>
    <property type="molecule type" value="Genomic_DNA"/>
</dbReference>
<keyword evidence="5" id="KW-1185">Reference proteome</keyword>
<evidence type="ECO:0000313" key="5">
    <source>
        <dbReference type="Proteomes" id="UP001239445"/>
    </source>
</evidence>
<dbReference type="AlphaFoldDB" id="A0AAJ0F643"/>
<evidence type="ECO:0000256" key="1">
    <source>
        <dbReference type="SAM" id="MobiDB-lite"/>
    </source>
</evidence>
<accession>A0AAJ0F643</accession>
<dbReference type="Pfam" id="PF13519">
    <property type="entry name" value="VWA_2"/>
    <property type="match status" value="1"/>
</dbReference>
<comment type="caution">
    <text evidence="4">The sequence shown here is derived from an EMBL/GenBank/DDBJ whole genome shotgun (WGS) entry which is preliminary data.</text>
</comment>
<reference evidence="4" key="1">
    <citation type="submission" date="2023-06" db="EMBL/GenBank/DDBJ databases">
        <title>Genome-scale phylogeny and comparative genomics of the fungal order Sordariales.</title>
        <authorList>
            <consortium name="Lawrence Berkeley National Laboratory"/>
            <person name="Hensen N."/>
            <person name="Bonometti L."/>
            <person name="Westerberg I."/>
            <person name="Brannstrom I.O."/>
            <person name="Guillou S."/>
            <person name="Cros-Aarteil S."/>
            <person name="Calhoun S."/>
            <person name="Haridas S."/>
            <person name="Kuo A."/>
            <person name="Mondo S."/>
            <person name="Pangilinan J."/>
            <person name="Riley R."/>
            <person name="Labutti K."/>
            <person name="Andreopoulos B."/>
            <person name="Lipzen A."/>
            <person name="Chen C."/>
            <person name="Yanf M."/>
            <person name="Daum C."/>
            <person name="Ng V."/>
            <person name="Clum A."/>
            <person name="Steindorff A."/>
            <person name="Ohm R."/>
            <person name="Martin F."/>
            <person name="Silar P."/>
            <person name="Natvig D."/>
            <person name="Lalanne C."/>
            <person name="Gautier V."/>
            <person name="Ament-Velasquez S.L."/>
            <person name="Kruys A."/>
            <person name="Hutchinson M.I."/>
            <person name="Powell A.J."/>
            <person name="Barry K."/>
            <person name="Miller A.N."/>
            <person name="Grigoriev I.V."/>
            <person name="Debuchy R."/>
            <person name="Gladieux P."/>
            <person name="Thoren M.H."/>
            <person name="Johannesson H."/>
        </authorList>
    </citation>
    <scope>NUCLEOTIDE SEQUENCE</scope>
    <source>
        <strain evidence="4">PSN4</strain>
    </source>
</reference>
<feature type="compositionally biased region" description="Low complexity" evidence="1">
    <location>
        <begin position="401"/>
        <end position="413"/>
    </location>
</feature>
<feature type="compositionally biased region" description="Low complexity" evidence="1">
    <location>
        <begin position="732"/>
        <end position="744"/>
    </location>
</feature>
<feature type="compositionally biased region" description="Pro residues" evidence="1">
    <location>
        <begin position="479"/>
        <end position="489"/>
    </location>
</feature>
<feature type="compositionally biased region" description="Polar residues" evidence="1">
    <location>
        <begin position="581"/>
        <end position="653"/>
    </location>
</feature>
<evidence type="ECO:0000256" key="2">
    <source>
        <dbReference type="SAM" id="SignalP"/>
    </source>
</evidence>
<proteinExistence type="predicted"/>
<dbReference type="Proteomes" id="UP001239445">
    <property type="component" value="Unassembled WGS sequence"/>
</dbReference>
<feature type="compositionally biased region" description="Low complexity" evidence="1">
    <location>
        <begin position="654"/>
        <end position="667"/>
    </location>
</feature>
<feature type="region of interest" description="Disordered" evidence="1">
    <location>
        <begin position="401"/>
        <end position="790"/>
    </location>
</feature>
<feature type="compositionally biased region" description="Low complexity" evidence="1">
    <location>
        <begin position="513"/>
        <end position="534"/>
    </location>
</feature>
<evidence type="ECO:0000259" key="3">
    <source>
        <dbReference type="PROSITE" id="PS50234"/>
    </source>
</evidence>
<sequence length="838" mass="86220">MRVFLPILVGVAVVTAAATPASYDGLFRRDQLQTCSDLTISNNNGDRKVVIVIDSSGSMADTDPDNLRLTAARALNDFLISNSEASGSAKPDQVAVVGFNSTAYTVFGPGDPGDPKVSQAIGTIDAYGGTFIAGGVLAAIDKISAMSGPTKDRSAIVVYTDGSDFDTSELVQSIKTATGLGIRVSFGFLDASASAQPEEVLLAVRDSKGVYATITVAAGSINFVNYVLLNGLAYQDNPQGVGDRLLAGLASTQLIDGSTPVTMKYLAEQGETANFTLVSFTGDTLNMEAKMNGQTLNSTSSASKYSSSVRKFLEVTPPGSGEIDIVVTASDSPKDGLFSIDTGSSAPIKNCTVGVTGNNAGLSAGAKAGVGVGVTAAVLGLAAAAFMAYKHFLGGGNTTAPPAGTNTAAPPGAHGETTSYNLGAEKLGPQTTTTSIPPNHTGGGFEGNLTGQGAPPGGSLAAPSPMGSPPGAPYSAVPPFVPPVMPPMSPNQTGQGGKNATQNDSGNQYQQTLGDNNGYQNNLGNQNSYQNNLGGDNGYQNNLGGDSGYQNNLGGDNGYQNNLGNQNSYQNNLGGQNNYQTNMGNQNDYQPQLGDQNSYQNNMGGQNSYQPNMGNQNGYQPNLGGQDSYQTQLGNQNGYQPQLGDQNGYQNHLGNQNGFQNNMGGQNTYQTNLGNESGGYQGHLGDQNAYQNHMGPGGDAQQQHTSSAFQGNSTDAGGSPFSDANHTGFDGGNHTNSGTTTSSPGPGPTPGGHGSSPPPPFCTVPSPPTGRMGDPPPPPPQRDGQRRHHHHEWLAPDTACEQPACPLVAPGHRCVLGEEGECGCTCRDGDCPVTKRGM</sequence>
<evidence type="ECO:0000313" key="4">
    <source>
        <dbReference type="EMBL" id="KAK1755247.1"/>
    </source>
</evidence>
<gene>
    <name evidence="4" type="ORF">QBC47DRAFT_212497</name>
</gene>
<feature type="compositionally biased region" description="Polar residues" evidence="1">
    <location>
        <begin position="700"/>
        <end position="716"/>
    </location>
</feature>
<dbReference type="InterPro" id="IPR002035">
    <property type="entry name" value="VWF_A"/>
</dbReference>